<comment type="caution">
    <text evidence="2">The sequence shown here is derived from an EMBL/GenBank/DDBJ whole genome shotgun (WGS) entry which is preliminary data.</text>
</comment>
<evidence type="ECO:0000313" key="2">
    <source>
        <dbReference type="EMBL" id="OMG80738.1"/>
    </source>
</evidence>
<gene>
    <name evidence="2" type="ORF">BIZ92_12675</name>
</gene>
<dbReference type="RefSeq" id="WP_076414577.1">
    <property type="nucleotide sequence ID" value="NZ_JAKLXS010000121.1"/>
</dbReference>
<keyword evidence="1" id="KW-0472">Membrane</keyword>
<keyword evidence="1" id="KW-1133">Transmembrane helix</keyword>
<evidence type="ECO:0008006" key="4">
    <source>
        <dbReference type="Google" id="ProtNLM"/>
    </source>
</evidence>
<evidence type="ECO:0000313" key="3">
    <source>
        <dbReference type="Proteomes" id="UP000187251"/>
    </source>
</evidence>
<evidence type="ECO:0000256" key="1">
    <source>
        <dbReference type="SAM" id="Phobius"/>
    </source>
</evidence>
<dbReference type="Pfam" id="PF04956">
    <property type="entry name" value="TrbC"/>
    <property type="match status" value="1"/>
</dbReference>
<feature type="transmembrane region" description="Helical" evidence="1">
    <location>
        <begin position="77"/>
        <end position="95"/>
    </location>
</feature>
<name>A0A1R1JN25_ALCXX</name>
<dbReference type="InterPro" id="IPR007039">
    <property type="entry name" value="TrbC/VirB2"/>
</dbReference>
<reference evidence="2 3" key="1">
    <citation type="submission" date="2016-09" db="EMBL/GenBank/DDBJ databases">
        <title>Phylogenomics of Achromobacter.</title>
        <authorList>
            <person name="Jeukens J."/>
            <person name="Freschi L."/>
            <person name="Vincent A.T."/>
            <person name="Emond-Rheault J.-G."/>
            <person name="Kukavica-Ibrulj I."/>
            <person name="Charette S.J."/>
            <person name="Levesque R.C."/>
        </authorList>
    </citation>
    <scope>NUCLEOTIDE SEQUENCE [LARGE SCALE GENOMIC DNA]</scope>
    <source>
        <strain evidence="2 3">AUS488</strain>
    </source>
</reference>
<dbReference type="Proteomes" id="UP000187251">
    <property type="component" value="Unassembled WGS sequence"/>
</dbReference>
<keyword evidence="1" id="KW-0812">Transmembrane</keyword>
<dbReference type="AlphaFoldDB" id="A0A1R1JN25"/>
<proteinExistence type="predicted"/>
<protein>
    <recommendedName>
        <fullName evidence="4">Conjugal transfer protein</fullName>
    </recommendedName>
</protein>
<dbReference type="EMBL" id="MJMN01000035">
    <property type="protein sequence ID" value="OMG80738.1"/>
    <property type="molecule type" value="Genomic_DNA"/>
</dbReference>
<sequence length="96" mass="10130">MRLSSRTTVLLATVIVAGLVVALPVPAFAQLAKATTTTTKVKDWLWVILPVVCLIAGGIIGALYSFDIIRKETAYQWVLGVVFAGAIAGGIVEIAF</sequence>
<organism evidence="2 3">
    <name type="scientific">Alcaligenes xylosoxydans xylosoxydans</name>
    <name type="common">Achromobacter xylosoxidans</name>
    <dbReference type="NCBI Taxonomy" id="85698"/>
    <lineage>
        <taxon>Bacteria</taxon>
        <taxon>Pseudomonadati</taxon>
        <taxon>Pseudomonadota</taxon>
        <taxon>Betaproteobacteria</taxon>
        <taxon>Burkholderiales</taxon>
        <taxon>Alcaligenaceae</taxon>
        <taxon>Achromobacter</taxon>
    </lineage>
</organism>
<dbReference type="OrthoDB" id="8641742at2"/>
<accession>A0A1R1JN25</accession>
<feature type="transmembrane region" description="Helical" evidence="1">
    <location>
        <begin position="44"/>
        <end position="65"/>
    </location>
</feature>